<evidence type="ECO:0000256" key="4">
    <source>
        <dbReference type="ARBA" id="ARBA00022272"/>
    </source>
</evidence>
<keyword evidence="6 9" id="KW-0822">Tryptophan biosynthesis</keyword>
<dbReference type="Proteomes" id="UP000287394">
    <property type="component" value="Chromosome"/>
</dbReference>
<protein>
    <recommendedName>
        <fullName evidence="4 9">N-(5'-phosphoribosyl)anthranilate isomerase</fullName>
        <shortName evidence="9">PRAI</shortName>
        <ecNumber evidence="3 9">5.3.1.24</ecNumber>
    </recommendedName>
</protein>
<dbReference type="Gene3D" id="3.20.20.70">
    <property type="entry name" value="Aldolase class I"/>
    <property type="match status" value="1"/>
</dbReference>
<dbReference type="GO" id="GO:0000162">
    <property type="term" value="P:L-tryptophan biosynthetic process"/>
    <property type="evidence" value="ECO:0007669"/>
    <property type="project" value="UniProtKB-UniRule"/>
</dbReference>
<evidence type="ECO:0000313" key="10">
    <source>
        <dbReference type="EMBL" id="BDI29996.1"/>
    </source>
</evidence>
<dbReference type="PANTHER" id="PTHR42894:SF1">
    <property type="entry name" value="N-(5'-PHOSPHORIBOSYL)ANTHRANILATE ISOMERASE"/>
    <property type="match status" value="1"/>
</dbReference>
<keyword evidence="11" id="KW-1185">Reference proteome</keyword>
<dbReference type="AlphaFoldDB" id="A0A402D2C2"/>
<gene>
    <name evidence="10" type="primary">trpF_1</name>
    <name evidence="9" type="synonym">trpF</name>
    <name evidence="10" type="ORF">CCAX7_20470</name>
</gene>
<dbReference type="GO" id="GO:0004640">
    <property type="term" value="F:phosphoribosylanthranilate isomerase activity"/>
    <property type="evidence" value="ECO:0007669"/>
    <property type="project" value="UniProtKB-UniRule"/>
</dbReference>
<evidence type="ECO:0000256" key="8">
    <source>
        <dbReference type="ARBA" id="ARBA00023235"/>
    </source>
</evidence>
<dbReference type="Pfam" id="PF00697">
    <property type="entry name" value="PRAI"/>
    <property type="match status" value="1"/>
</dbReference>
<dbReference type="OrthoDB" id="9786954at2"/>
<keyword evidence="5 9" id="KW-0028">Amino-acid biosynthesis</keyword>
<keyword evidence="7 9" id="KW-0057">Aromatic amino acid biosynthesis</keyword>
<evidence type="ECO:0000256" key="7">
    <source>
        <dbReference type="ARBA" id="ARBA00023141"/>
    </source>
</evidence>
<dbReference type="InterPro" id="IPR044643">
    <property type="entry name" value="TrpF_fam"/>
</dbReference>
<dbReference type="RefSeq" id="WP_119323698.1">
    <property type="nucleotide sequence ID" value="NZ_AP025739.1"/>
</dbReference>
<evidence type="ECO:0000313" key="11">
    <source>
        <dbReference type="Proteomes" id="UP000287394"/>
    </source>
</evidence>
<evidence type="ECO:0000256" key="5">
    <source>
        <dbReference type="ARBA" id="ARBA00022605"/>
    </source>
</evidence>
<comment type="pathway">
    <text evidence="2 9">Amino-acid biosynthesis; L-tryptophan biosynthesis; L-tryptophan from chorismate: step 3/5.</text>
</comment>
<proteinExistence type="inferred from homology"/>
<keyword evidence="8 9" id="KW-0413">Isomerase</keyword>
<dbReference type="PANTHER" id="PTHR42894">
    <property type="entry name" value="N-(5'-PHOSPHORIBOSYL)ANTHRANILATE ISOMERASE"/>
    <property type="match status" value="1"/>
</dbReference>
<comment type="similarity">
    <text evidence="9">Belongs to the TrpF family.</text>
</comment>
<dbReference type="SUPFAM" id="SSF51366">
    <property type="entry name" value="Ribulose-phoshate binding barrel"/>
    <property type="match status" value="1"/>
</dbReference>
<dbReference type="EMBL" id="AP025739">
    <property type="protein sequence ID" value="BDI29996.1"/>
    <property type="molecule type" value="Genomic_DNA"/>
</dbReference>
<evidence type="ECO:0000256" key="2">
    <source>
        <dbReference type="ARBA" id="ARBA00004664"/>
    </source>
</evidence>
<evidence type="ECO:0000256" key="3">
    <source>
        <dbReference type="ARBA" id="ARBA00012572"/>
    </source>
</evidence>
<reference evidence="10 11" key="1">
    <citation type="journal article" date="2019" name="Int. J. Syst. Evol. Microbiol.">
        <title>Capsulimonas corticalis gen. nov., sp. nov., an aerobic capsulated bacterium, of a novel bacterial order, Capsulimonadales ord. nov., of the class Armatimonadia of the phylum Armatimonadetes.</title>
        <authorList>
            <person name="Li J."/>
            <person name="Kudo C."/>
            <person name="Tonouchi A."/>
        </authorList>
    </citation>
    <scope>NUCLEOTIDE SEQUENCE [LARGE SCALE GENOMIC DNA]</scope>
    <source>
        <strain evidence="10 11">AX-7</strain>
    </source>
</reference>
<accession>A0A402D2C2</accession>
<evidence type="ECO:0000256" key="6">
    <source>
        <dbReference type="ARBA" id="ARBA00022822"/>
    </source>
</evidence>
<organism evidence="10 11">
    <name type="scientific">Capsulimonas corticalis</name>
    <dbReference type="NCBI Taxonomy" id="2219043"/>
    <lineage>
        <taxon>Bacteria</taxon>
        <taxon>Bacillati</taxon>
        <taxon>Armatimonadota</taxon>
        <taxon>Armatimonadia</taxon>
        <taxon>Capsulimonadales</taxon>
        <taxon>Capsulimonadaceae</taxon>
        <taxon>Capsulimonas</taxon>
    </lineage>
</organism>
<evidence type="ECO:0000256" key="1">
    <source>
        <dbReference type="ARBA" id="ARBA00001164"/>
    </source>
</evidence>
<dbReference type="HAMAP" id="MF_00135">
    <property type="entry name" value="PRAI"/>
    <property type="match status" value="1"/>
</dbReference>
<dbReference type="FunCoup" id="A0A402D2C2">
    <property type="interactions" value="223"/>
</dbReference>
<name>A0A402D2C2_9BACT</name>
<sequence>MTRVKICGITNREDAEAAAAYGADALGFIAVPHSPRFVSPERFEEIAAQPPLFVKRVVVVMHPEDANNYPADYIQYYHETTDKGQSRRNTHWRIKCFRMKDASTLDEIQAFSDPVSALLLDTYHKDKLGGAGETFNWDLAVEAKRLSGKAIILAGGLTPENVADALEAVRPECVDVASGVESSPGVKDHAKVKAFIKAVRAWDARQS</sequence>
<dbReference type="InterPro" id="IPR011060">
    <property type="entry name" value="RibuloseP-bd_barrel"/>
</dbReference>
<dbReference type="InterPro" id="IPR013785">
    <property type="entry name" value="Aldolase_TIM"/>
</dbReference>
<comment type="catalytic activity">
    <reaction evidence="1 9">
        <text>N-(5-phospho-beta-D-ribosyl)anthranilate = 1-(2-carboxyphenylamino)-1-deoxy-D-ribulose 5-phosphate</text>
        <dbReference type="Rhea" id="RHEA:21540"/>
        <dbReference type="ChEBI" id="CHEBI:18277"/>
        <dbReference type="ChEBI" id="CHEBI:58613"/>
        <dbReference type="EC" id="5.3.1.24"/>
    </reaction>
</comment>
<dbReference type="EC" id="5.3.1.24" evidence="3 9"/>
<dbReference type="InterPro" id="IPR001240">
    <property type="entry name" value="PRAI_dom"/>
</dbReference>
<evidence type="ECO:0000256" key="9">
    <source>
        <dbReference type="HAMAP-Rule" id="MF_00135"/>
    </source>
</evidence>
<dbReference type="KEGG" id="ccot:CCAX7_20470"/>
<dbReference type="CDD" id="cd00405">
    <property type="entry name" value="PRAI"/>
    <property type="match status" value="1"/>
</dbReference>